<comment type="subcellular location">
    <subcellularLocation>
        <location evidence="1">Membrane</location>
        <topology evidence="1">Multi-pass membrane protein</topology>
    </subcellularLocation>
</comment>
<evidence type="ECO:0000256" key="4">
    <source>
        <dbReference type="ARBA" id="ARBA00022692"/>
    </source>
</evidence>
<keyword evidence="2 10" id="KW-0328">Glycosyltransferase</keyword>
<keyword evidence="6 9" id="KW-0472">Membrane</keyword>
<dbReference type="GO" id="GO:0016757">
    <property type="term" value="F:glycosyltransferase activity"/>
    <property type="evidence" value="ECO:0007669"/>
    <property type="project" value="UniProtKB-KW"/>
</dbReference>
<evidence type="ECO:0000256" key="2">
    <source>
        <dbReference type="ARBA" id="ARBA00022676"/>
    </source>
</evidence>
<name>A0ABX1SD16_9PSEU</name>
<dbReference type="Proteomes" id="UP000820669">
    <property type="component" value="Unassembled WGS sequence"/>
</dbReference>
<accession>A0ABX1SD16</accession>
<keyword evidence="5 9" id="KW-1133">Transmembrane helix</keyword>
<dbReference type="InterPro" id="IPR049829">
    <property type="entry name" value="MptA/B-like"/>
</dbReference>
<dbReference type="NCBIfam" id="NF038066">
    <property type="entry name" value="MptB"/>
    <property type="match status" value="1"/>
</dbReference>
<feature type="transmembrane region" description="Helical" evidence="9">
    <location>
        <begin position="514"/>
        <end position="534"/>
    </location>
</feature>
<keyword evidence="4 9" id="KW-0812">Transmembrane</keyword>
<sequence length="570" mass="59444">MVADMTAQPSPPVPRPASPERTTPVATPSADAGGPASDTAVHRPADPGPHDDGATARRTPRAAPRTLRSRLGDPPPGPLLLGLLGSLLMVIGGFGAGGVLVRDPILTNSAVGFWRYGHGRELAVAVVYLGVALMAWAWVRLGREVLAHRVGGRAVLTVSAAWLAPMLVSPPLFTRDVFSYLAQGALPLAGFDPYAVGPEVMPGIFTDNVHYFWQDTPAPYGPLFILLAKGMAALVGNNIILGVIGMRLLLVVGLVLLIWALPELTRRLGGRVPVALWIAVANPVMVIHMVGGGHNDLLVVGLLAAGSLFALRGRHATGIAIVTAAMAVKASAGVALPFLVLIWAAHLPGSRTARVLKAGAAGLGVFLVVFTAASVAAGVGLGWLPALSAPSMIVNWLSLPTGAGELTHTLVSIVADVPKQPFINVGRIIGAIVLLYIAVTQWWKARDGGPDAIHRAGIVLFAVAVLSPATLPWYVSWGMALLAMVAWSPRALSWLVFGSLWLVIVYYPSGEAALYNWGYLAVCAALCTLAAVSLRHPDPLKLRTRKADTETPAPVPSDVATAGSGAERAG</sequence>
<feature type="transmembrane region" description="Helical" evidence="9">
    <location>
        <begin position="274"/>
        <end position="291"/>
    </location>
</feature>
<gene>
    <name evidence="10" type="primary">mptB</name>
    <name evidence="10" type="ORF">HF526_19360</name>
</gene>
<feature type="transmembrane region" description="Helical" evidence="9">
    <location>
        <begin position="79"/>
        <end position="102"/>
    </location>
</feature>
<feature type="transmembrane region" description="Helical" evidence="9">
    <location>
        <begin position="239"/>
        <end position="262"/>
    </location>
</feature>
<dbReference type="Pfam" id="PF26314">
    <property type="entry name" value="MptA_B_family"/>
    <property type="match status" value="1"/>
</dbReference>
<evidence type="ECO:0000313" key="10">
    <source>
        <dbReference type="EMBL" id="NMH99455.1"/>
    </source>
</evidence>
<feature type="transmembrane region" description="Helical" evidence="9">
    <location>
        <begin position="487"/>
        <end position="508"/>
    </location>
</feature>
<evidence type="ECO:0000256" key="6">
    <source>
        <dbReference type="ARBA" id="ARBA00023136"/>
    </source>
</evidence>
<evidence type="ECO:0000256" key="1">
    <source>
        <dbReference type="ARBA" id="ARBA00004141"/>
    </source>
</evidence>
<feature type="transmembrane region" description="Helical" evidence="9">
    <location>
        <begin position="358"/>
        <end position="384"/>
    </location>
</feature>
<feature type="transmembrane region" description="Helical" evidence="9">
    <location>
        <begin position="455"/>
        <end position="475"/>
    </location>
</feature>
<comment type="caution">
    <text evidence="10">The sequence shown here is derived from an EMBL/GenBank/DDBJ whole genome shotgun (WGS) entry which is preliminary data.</text>
</comment>
<feature type="transmembrane region" description="Helical" evidence="9">
    <location>
        <begin position="122"/>
        <end position="142"/>
    </location>
</feature>
<keyword evidence="11" id="KW-1185">Reference proteome</keyword>
<protein>
    <submittedName>
        <fullName evidence="10">Polyprenol phosphomannose-dependent alpha 1,6 mannosyltransferase MptB</fullName>
    </submittedName>
</protein>
<comment type="similarity">
    <text evidence="7">Belongs to the MptA/B family.</text>
</comment>
<evidence type="ECO:0000256" key="5">
    <source>
        <dbReference type="ARBA" id="ARBA00022989"/>
    </source>
</evidence>
<evidence type="ECO:0000256" key="9">
    <source>
        <dbReference type="SAM" id="Phobius"/>
    </source>
</evidence>
<feature type="transmembrane region" description="Helical" evidence="9">
    <location>
        <begin position="320"/>
        <end position="346"/>
    </location>
</feature>
<evidence type="ECO:0000256" key="3">
    <source>
        <dbReference type="ARBA" id="ARBA00022679"/>
    </source>
</evidence>
<dbReference type="EMBL" id="JAAXLA010000036">
    <property type="protein sequence ID" value="NMH99455.1"/>
    <property type="molecule type" value="Genomic_DNA"/>
</dbReference>
<feature type="transmembrane region" description="Helical" evidence="9">
    <location>
        <begin position="425"/>
        <end position="443"/>
    </location>
</feature>
<organism evidence="10 11">
    <name type="scientific">Pseudonocardia acidicola</name>
    <dbReference type="NCBI Taxonomy" id="2724939"/>
    <lineage>
        <taxon>Bacteria</taxon>
        <taxon>Bacillati</taxon>
        <taxon>Actinomycetota</taxon>
        <taxon>Actinomycetes</taxon>
        <taxon>Pseudonocardiales</taxon>
        <taxon>Pseudonocardiaceae</taxon>
        <taxon>Pseudonocardia</taxon>
    </lineage>
</organism>
<feature type="compositionally biased region" description="Basic and acidic residues" evidence="8">
    <location>
        <begin position="40"/>
        <end position="55"/>
    </location>
</feature>
<reference evidence="10 11" key="1">
    <citation type="submission" date="2020-04" db="EMBL/GenBank/DDBJ databases">
        <authorList>
            <person name="Klaysubun C."/>
            <person name="Duangmal K."/>
            <person name="Lipun K."/>
        </authorList>
    </citation>
    <scope>NUCLEOTIDE SEQUENCE [LARGE SCALE GENOMIC DNA]</scope>
    <source>
        <strain evidence="10 11">K10HN5</strain>
    </source>
</reference>
<proteinExistence type="inferred from homology"/>
<evidence type="ECO:0000256" key="7">
    <source>
        <dbReference type="ARBA" id="ARBA00043987"/>
    </source>
</evidence>
<keyword evidence="3" id="KW-0808">Transferase</keyword>
<feature type="region of interest" description="Disordered" evidence="8">
    <location>
        <begin position="545"/>
        <end position="570"/>
    </location>
</feature>
<evidence type="ECO:0000256" key="8">
    <source>
        <dbReference type="SAM" id="MobiDB-lite"/>
    </source>
</evidence>
<feature type="region of interest" description="Disordered" evidence="8">
    <location>
        <begin position="1"/>
        <end position="73"/>
    </location>
</feature>
<evidence type="ECO:0000313" key="11">
    <source>
        <dbReference type="Proteomes" id="UP000820669"/>
    </source>
</evidence>